<dbReference type="Gene3D" id="1.10.10.60">
    <property type="entry name" value="Homeodomain-like"/>
    <property type="match status" value="2"/>
</dbReference>
<feature type="domain" description="HTH araC/xylS-type" evidence="5">
    <location>
        <begin position="189"/>
        <end position="287"/>
    </location>
</feature>
<dbReference type="PROSITE" id="PS01124">
    <property type="entry name" value="HTH_ARAC_FAMILY_2"/>
    <property type="match status" value="1"/>
</dbReference>
<dbReference type="Pfam" id="PF12852">
    <property type="entry name" value="Cupin_6"/>
    <property type="match status" value="1"/>
</dbReference>
<reference evidence="6 7" key="1">
    <citation type="submission" date="2024-09" db="EMBL/GenBank/DDBJ databases">
        <authorList>
            <person name="Sun Q."/>
            <person name="Mori K."/>
        </authorList>
    </citation>
    <scope>NUCLEOTIDE SEQUENCE [LARGE SCALE GENOMIC DNA]</scope>
    <source>
        <strain evidence="6 7">JCM 3028</strain>
    </source>
</reference>
<dbReference type="Proteomes" id="UP001589610">
    <property type="component" value="Unassembled WGS sequence"/>
</dbReference>
<evidence type="ECO:0000256" key="2">
    <source>
        <dbReference type="ARBA" id="ARBA00023125"/>
    </source>
</evidence>
<gene>
    <name evidence="6" type="ORF">ACFFRH_43340</name>
</gene>
<dbReference type="PANTHER" id="PTHR46796">
    <property type="entry name" value="HTH-TYPE TRANSCRIPTIONAL ACTIVATOR RHAS-RELATED"/>
    <property type="match status" value="1"/>
</dbReference>
<accession>A0ABV5TT98</accession>
<keyword evidence="3" id="KW-0804">Transcription</keyword>
<proteinExistence type="predicted"/>
<evidence type="ECO:0000256" key="3">
    <source>
        <dbReference type="ARBA" id="ARBA00023163"/>
    </source>
</evidence>
<keyword evidence="2" id="KW-0238">DNA-binding</keyword>
<dbReference type="InterPro" id="IPR018060">
    <property type="entry name" value="HTH_AraC"/>
</dbReference>
<sequence length="310" mass="33045">MDPYDDLLRGVRGEGSVFGASVLSPPWALRFADGPSLTLCVPLRGEGWIVQGDDARRVRLGEAAIVRGPEPFVFADTETPRPALEVPGDGAGDLTGQTILLAGSYRVNGEVARRLVRVLPPVLVVPDDHDCGTMGTYLEAQLLSGRPGHQIVLDRLLDWLLVCTLRDWFDRPEAVSPGWYAALSDDVAGPALRAIHDDPSRPWTLASLATAASVSRTTLARRFTELVGEPPMTYLTEWRMALAADMLAEPAATVATVARRVGYSDAFGFSSAFKRVLGVSPSAYRDGAGNGDGIGNGDRAGRAGPAPRNA</sequence>
<dbReference type="SMART" id="SM00342">
    <property type="entry name" value="HTH_ARAC"/>
    <property type="match status" value="1"/>
</dbReference>
<dbReference type="SUPFAM" id="SSF46689">
    <property type="entry name" value="Homeodomain-like"/>
    <property type="match status" value="2"/>
</dbReference>
<evidence type="ECO:0000256" key="1">
    <source>
        <dbReference type="ARBA" id="ARBA00023015"/>
    </source>
</evidence>
<dbReference type="InterPro" id="IPR009057">
    <property type="entry name" value="Homeodomain-like_sf"/>
</dbReference>
<dbReference type="PROSITE" id="PS00041">
    <property type="entry name" value="HTH_ARAC_FAMILY_1"/>
    <property type="match status" value="1"/>
</dbReference>
<dbReference type="InterPro" id="IPR018062">
    <property type="entry name" value="HTH_AraC-typ_CS"/>
</dbReference>
<evidence type="ECO:0000313" key="7">
    <source>
        <dbReference type="Proteomes" id="UP001589610"/>
    </source>
</evidence>
<name>A0ABV5TT98_9ACTN</name>
<evidence type="ECO:0000256" key="4">
    <source>
        <dbReference type="SAM" id="MobiDB-lite"/>
    </source>
</evidence>
<keyword evidence="7" id="KW-1185">Reference proteome</keyword>
<dbReference type="RefSeq" id="WP_344748748.1">
    <property type="nucleotide sequence ID" value="NZ_BAAAWW010000168.1"/>
</dbReference>
<dbReference type="InterPro" id="IPR020449">
    <property type="entry name" value="Tscrpt_reg_AraC-type_HTH"/>
</dbReference>
<evidence type="ECO:0000313" key="6">
    <source>
        <dbReference type="EMBL" id="MFB9682343.1"/>
    </source>
</evidence>
<dbReference type="InterPro" id="IPR050204">
    <property type="entry name" value="AraC_XylS_family_regulators"/>
</dbReference>
<keyword evidence="1" id="KW-0805">Transcription regulation</keyword>
<feature type="region of interest" description="Disordered" evidence="4">
    <location>
        <begin position="287"/>
        <end position="310"/>
    </location>
</feature>
<dbReference type="PANTHER" id="PTHR46796:SF13">
    <property type="entry name" value="HTH-TYPE TRANSCRIPTIONAL ACTIVATOR RHAS"/>
    <property type="match status" value="1"/>
</dbReference>
<organism evidence="6 7">
    <name type="scientific">Streptosporangium vulgare</name>
    <dbReference type="NCBI Taxonomy" id="46190"/>
    <lineage>
        <taxon>Bacteria</taxon>
        <taxon>Bacillati</taxon>
        <taxon>Actinomycetota</taxon>
        <taxon>Actinomycetes</taxon>
        <taxon>Streptosporangiales</taxon>
        <taxon>Streptosporangiaceae</taxon>
        <taxon>Streptosporangium</taxon>
    </lineage>
</organism>
<evidence type="ECO:0000259" key="5">
    <source>
        <dbReference type="PROSITE" id="PS01124"/>
    </source>
</evidence>
<dbReference type="InterPro" id="IPR032783">
    <property type="entry name" value="AraC_lig"/>
</dbReference>
<dbReference type="PRINTS" id="PR00032">
    <property type="entry name" value="HTHARAC"/>
</dbReference>
<dbReference type="EMBL" id="JBHMBS010000057">
    <property type="protein sequence ID" value="MFB9682343.1"/>
    <property type="molecule type" value="Genomic_DNA"/>
</dbReference>
<comment type="caution">
    <text evidence="6">The sequence shown here is derived from an EMBL/GenBank/DDBJ whole genome shotgun (WGS) entry which is preliminary data.</text>
</comment>
<dbReference type="Pfam" id="PF12833">
    <property type="entry name" value="HTH_18"/>
    <property type="match status" value="1"/>
</dbReference>
<feature type="compositionally biased region" description="Gly residues" evidence="4">
    <location>
        <begin position="288"/>
        <end position="298"/>
    </location>
</feature>
<protein>
    <submittedName>
        <fullName evidence="6">AraC family transcriptional regulator</fullName>
    </submittedName>
</protein>